<protein>
    <recommendedName>
        <fullName evidence="3">Alpha/beta hydrolase</fullName>
    </recommendedName>
</protein>
<dbReference type="Pfam" id="PF05990">
    <property type="entry name" value="DUF900"/>
    <property type="match status" value="2"/>
</dbReference>
<comment type="caution">
    <text evidence="1">The sequence shown here is derived from an EMBL/GenBank/DDBJ whole genome shotgun (WGS) entry which is preliminary data.</text>
</comment>
<gene>
    <name evidence="1" type="ORF">A3196_13975</name>
</gene>
<dbReference type="InterPro" id="IPR029058">
    <property type="entry name" value="AB_hydrolase_fold"/>
</dbReference>
<evidence type="ECO:0000313" key="1">
    <source>
        <dbReference type="EMBL" id="ODB97770.1"/>
    </source>
</evidence>
<dbReference type="SUPFAM" id="SSF53474">
    <property type="entry name" value="alpha/beta-Hydrolases"/>
    <property type="match status" value="1"/>
</dbReference>
<proteinExistence type="predicted"/>
<reference evidence="1 2" key="1">
    <citation type="submission" date="2016-03" db="EMBL/GenBank/DDBJ databases">
        <title>Chemosynthetic sulphur-oxidizing symbionts of marine invertebrate animals are capable of nitrogen fixation.</title>
        <authorList>
            <person name="Petersen J.M."/>
            <person name="Kemper A."/>
            <person name="Gruber-Vodicka H."/>
            <person name="Cardini U."/>
            <person name="Geest Mvander."/>
            <person name="Kleiner M."/>
            <person name="Bulgheresi S."/>
            <person name="Fussmann M."/>
            <person name="Herbold C."/>
            <person name="Seah B.K.B."/>
            <person name="Antony C.Paul."/>
            <person name="Liu D."/>
            <person name="Belitz A."/>
            <person name="Weber M."/>
        </authorList>
    </citation>
    <scope>NUCLEOTIDE SEQUENCE [LARGE SCALE GENOMIC DNA]</scope>
    <source>
        <strain evidence="1">G_D</strain>
    </source>
</reference>
<organism evidence="1 2">
    <name type="scientific">Candidatus Thiodiazotropha endoloripes</name>
    <dbReference type="NCBI Taxonomy" id="1818881"/>
    <lineage>
        <taxon>Bacteria</taxon>
        <taxon>Pseudomonadati</taxon>
        <taxon>Pseudomonadota</taxon>
        <taxon>Gammaproteobacteria</taxon>
        <taxon>Chromatiales</taxon>
        <taxon>Sedimenticolaceae</taxon>
        <taxon>Candidatus Thiodiazotropha</taxon>
    </lineage>
</organism>
<dbReference type="Proteomes" id="UP000094849">
    <property type="component" value="Unassembled WGS sequence"/>
</dbReference>
<evidence type="ECO:0000313" key="2">
    <source>
        <dbReference type="Proteomes" id="UP000094849"/>
    </source>
</evidence>
<dbReference type="OrthoDB" id="9797755at2"/>
<evidence type="ECO:0008006" key="3">
    <source>
        <dbReference type="Google" id="ProtNLM"/>
    </source>
</evidence>
<sequence length="360" mass="41336">MFVVTNREVIQNANGLDQFGKRPNAKGPNELRLAEVKKRGTGWSVNYLDDELKKTEVEKLKKEFRLTVDPQQPHYASLRVACELTRRARKNRRHILFFIHGYNNDLEDVIETASYLEKHYGVEVFTFSWPANGGGVSGVLNYRSDKRDARASAGALDRVLAISFRYFKLLTEARRLELYEMAKNKHPDNAAQCEDLYVRLLEKECPFTVNAMFHSMGNYLLKQVIKSTSNEGNHLLFDNVILCQADANNLEHDQWVDQIRFRNRLYVTINENDYALRASRAKAGSEQLARLGHYVRNLSSRDAHYINFTDASWVRFSHAPFAKPAEKNEKVQEFFASAFSGGSPESGLRYYPEGNFFSVG</sequence>
<dbReference type="InterPro" id="IPR010297">
    <property type="entry name" value="DUF900_hydrolase"/>
</dbReference>
<dbReference type="RefSeq" id="WP_069005490.1">
    <property type="nucleotide sequence ID" value="NZ_LVJW01000003.1"/>
</dbReference>
<keyword evidence="2" id="KW-1185">Reference proteome</keyword>
<dbReference type="AlphaFoldDB" id="A0A1E2USR4"/>
<dbReference type="STRING" id="1818881.A3196_13975"/>
<dbReference type="EMBL" id="LVJZ01000003">
    <property type="protein sequence ID" value="ODB97770.1"/>
    <property type="molecule type" value="Genomic_DNA"/>
</dbReference>
<name>A0A1E2USR4_9GAMM</name>
<accession>A0A1E2USR4</accession>